<organism evidence="1">
    <name type="scientific">Lygus hesperus</name>
    <name type="common">Western plant bug</name>
    <dbReference type="NCBI Taxonomy" id="30085"/>
    <lineage>
        <taxon>Eukaryota</taxon>
        <taxon>Metazoa</taxon>
        <taxon>Ecdysozoa</taxon>
        <taxon>Arthropoda</taxon>
        <taxon>Hexapoda</taxon>
        <taxon>Insecta</taxon>
        <taxon>Pterygota</taxon>
        <taxon>Neoptera</taxon>
        <taxon>Paraneoptera</taxon>
        <taxon>Hemiptera</taxon>
        <taxon>Heteroptera</taxon>
        <taxon>Panheteroptera</taxon>
        <taxon>Cimicomorpha</taxon>
        <taxon>Miridae</taxon>
        <taxon>Mirini</taxon>
        <taxon>Lygus</taxon>
    </lineage>
</organism>
<protein>
    <submittedName>
        <fullName evidence="1">Ribonuclease Z</fullName>
    </submittedName>
</protein>
<feature type="non-terminal residue" evidence="1">
    <location>
        <position position="132"/>
    </location>
</feature>
<gene>
    <name evidence="1" type="primary">rnz_10</name>
    <name evidence="1" type="ORF">CM83_103564</name>
</gene>
<sequence>MVGDDVSQGDGVPPFPGVHWIGDLLCFNDGIFDSSFDDDVLHSSILDSSVEVSDRIGQLISTNRQGFHVAHFNAQSLTHNIEEIKYYLGNNRLQVLGISESWLTEATPAGLVEIDGYTLVRNDRSRCRGGGV</sequence>
<reference evidence="1" key="2">
    <citation type="submission" date="2014-07" db="EMBL/GenBank/DDBJ databases">
        <authorList>
            <person name="Hull J."/>
        </authorList>
    </citation>
    <scope>NUCLEOTIDE SEQUENCE</scope>
</reference>
<name>A0A0A9Y7P0_LYGHE</name>
<accession>A0A0A9Y7P0</accession>
<dbReference type="EMBL" id="GBHO01015973">
    <property type="protein sequence ID" value="JAG27631.1"/>
    <property type="molecule type" value="Transcribed_RNA"/>
</dbReference>
<dbReference type="AlphaFoldDB" id="A0A0A9Y7P0"/>
<evidence type="ECO:0000313" key="1">
    <source>
        <dbReference type="EMBL" id="JAG27631.1"/>
    </source>
</evidence>
<proteinExistence type="predicted"/>
<reference evidence="1" key="1">
    <citation type="journal article" date="2014" name="PLoS ONE">
        <title>Transcriptome-Based Identification of ABC Transporters in the Western Tarnished Plant Bug Lygus hesperus.</title>
        <authorList>
            <person name="Hull J.J."/>
            <person name="Chaney K."/>
            <person name="Geib S.M."/>
            <person name="Fabrick J.A."/>
            <person name="Brent C.S."/>
            <person name="Walsh D."/>
            <person name="Lavine L.C."/>
        </authorList>
    </citation>
    <scope>NUCLEOTIDE SEQUENCE</scope>
</reference>